<accession>A0A0G1M511</accession>
<dbReference type="Proteomes" id="UP000034264">
    <property type="component" value="Unassembled WGS sequence"/>
</dbReference>
<feature type="non-terminal residue" evidence="1">
    <location>
        <position position="302"/>
    </location>
</feature>
<name>A0A0G1M511_9BACT</name>
<protein>
    <submittedName>
        <fullName evidence="1">Uncharacterized protein</fullName>
    </submittedName>
</protein>
<evidence type="ECO:0000313" key="1">
    <source>
        <dbReference type="EMBL" id="KKU03162.1"/>
    </source>
</evidence>
<evidence type="ECO:0000313" key="2">
    <source>
        <dbReference type="Proteomes" id="UP000034264"/>
    </source>
</evidence>
<reference evidence="1 2" key="1">
    <citation type="journal article" date="2015" name="Nature">
        <title>rRNA introns, odd ribosomes, and small enigmatic genomes across a large radiation of phyla.</title>
        <authorList>
            <person name="Brown C.T."/>
            <person name="Hug L.A."/>
            <person name="Thomas B.C."/>
            <person name="Sharon I."/>
            <person name="Castelle C.J."/>
            <person name="Singh A."/>
            <person name="Wilkins M.J."/>
            <person name="Williams K.H."/>
            <person name="Banfield J.F."/>
        </authorList>
    </citation>
    <scope>NUCLEOTIDE SEQUENCE [LARGE SCALE GENOMIC DNA]</scope>
</reference>
<organism evidence="1 2">
    <name type="scientific">Candidatus Amesbacteria bacterium GW2011_GWC2_45_19</name>
    <dbReference type="NCBI Taxonomy" id="1618366"/>
    <lineage>
        <taxon>Bacteria</taxon>
        <taxon>Candidatus Amesiibacteriota</taxon>
    </lineage>
</organism>
<sequence>MLPLLIFASVFFSYPNKIKAYICNYYSWTNYGVNTTGCKPNPSQPGCFICSSCSQYSWVSYGVCAASSAAACSSTSTTYFWGNNKCYGRNYCEESRTMTYSCLSAPIPTPTPTPAPGCTINNCGSGPCTTNADCCGSSGGYCIGGLCKQADGSCGGGGNDPIGWHDGTDNPSCTTGGWTCDADNYSTALTVKFYTNINRTNYVGETTANITREEAVGDNCGGNRNHGFNSTLPAGTSGDIYAYAINIEGGSDKLLSGSPKTITCVAPPPTCSGVTFPACITSGASFTVTANGVNNATQVKFP</sequence>
<proteinExistence type="predicted"/>
<gene>
    <name evidence="1" type="ORF">UX05_C0003G0001</name>
</gene>
<comment type="caution">
    <text evidence="1">The sequence shown here is derived from an EMBL/GenBank/DDBJ whole genome shotgun (WGS) entry which is preliminary data.</text>
</comment>
<dbReference type="EMBL" id="LCKS01000003">
    <property type="protein sequence ID" value="KKU03162.1"/>
    <property type="molecule type" value="Genomic_DNA"/>
</dbReference>
<dbReference type="AlphaFoldDB" id="A0A0G1M511"/>